<evidence type="ECO:0000256" key="1">
    <source>
        <dbReference type="ARBA" id="ARBA00005251"/>
    </source>
</evidence>
<evidence type="ECO:0000256" key="3">
    <source>
        <dbReference type="ARBA" id="ARBA00023274"/>
    </source>
</evidence>
<dbReference type="HAMAP" id="MF_00532_B">
    <property type="entry name" value="Ribosomal_uS9_B"/>
    <property type="match status" value="1"/>
</dbReference>
<dbReference type="NCBIfam" id="NF001099">
    <property type="entry name" value="PRK00132.1"/>
    <property type="match status" value="1"/>
</dbReference>
<dbReference type="Pfam" id="PF00380">
    <property type="entry name" value="Ribosomal_S9"/>
    <property type="match status" value="1"/>
</dbReference>
<dbReference type="InterPro" id="IPR000754">
    <property type="entry name" value="Ribosomal_uS9"/>
</dbReference>
<dbReference type="RefSeq" id="WP_206374683.1">
    <property type="nucleotide sequence ID" value="NZ_BSNF01000008.1"/>
</dbReference>
<proteinExistence type="inferred from homology"/>
<reference evidence="7" key="1">
    <citation type="journal article" date="2014" name="Int. J. Syst. Evol. Microbiol.">
        <title>Complete genome of a new Firmicutes species belonging to the dominant human colonic microbiota ('Ruminococcus bicirculans') reveals two chromosomes and a selective capacity to utilize plant glucans.</title>
        <authorList>
            <consortium name="NISC Comparative Sequencing Program"/>
            <person name="Wegmann U."/>
            <person name="Louis P."/>
            <person name="Goesmann A."/>
            <person name="Henrissat B."/>
            <person name="Duncan S.H."/>
            <person name="Flint H.J."/>
        </authorList>
    </citation>
    <scope>NUCLEOTIDE SEQUENCE</scope>
    <source>
        <strain evidence="7">NBRC 103408</strain>
    </source>
</reference>
<keyword evidence="3 5" id="KW-0687">Ribonucleoprotein</keyword>
<dbReference type="Gene3D" id="3.30.230.10">
    <property type="match status" value="1"/>
</dbReference>
<dbReference type="PANTHER" id="PTHR21569:SF1">
    <property type="entry name" value="SMALL RIBOSOMAL SUBUNIT PROTEIN US9M"/>
    <property type="match status" value="1"/>
</dbReference>
<evidence type="ECO:0000256" key="2">
    <source>
        <dbReference type="ARBA" id="ARBA00022980"/>
    </source>
</evidence>
<sequence>MSDEATSLEDLKNLTTGAAAEAGSEVIEAADVLDVELPEPKIDEHGRSYATGKRKNAVARVWIKPGNGKVTINGRPQEEYFVRPVLRMIIGQAFGVADRVGQFDVVCTAKGGGLSGQAEAVRHGISKALTYYEPALRRPLKAAGFLTRDSRVVERKKYGRAKARRSFQFSKR</sequence>
<evidence type="ECO:0000313" key="7">
    <source>
        <dbReference type="EMBL" id="GLQ07635.1"/>
    </source>
</evidence>
<evidence type="ECO:0000256" key="4">
    <source>
        <dbReference type="ARBA" id="ARBA00035259"/>
    </source>
</evidence>
<evidence type="ECO:0000256" key="6">
    <source>
        <dbReference type="RuleBase" id="RU003815"/>
    </source>
</evidence>
<name>A0ABQ5U657_9PROT</name>
<accession>A0ABQ5U657</accession>
<organism evidence="7 8">
    <name type="scientific">Sneathiella chinensis</name>
    <dbReference type="NCBI Taxonomy" id="349750"/>
    <lineage>
        <taxon>Bacteria</taxon>
        <taxon>Pseudomonadati</taxon>
        <taxon>Pseudomonadota</taxon>
        <taxon>Alphaproteobacteria</taxon>
        <taxon>Sneathiellales</taxon>
        <taxon>Sneathiellaceae</taxon>
        <taxon>Sneathiella</taxon>
    </lineage>
</organism>
<dbReference type="InterPro" id="IPR020568">
    <property type="entry name" value="Ribosomal_Su5_D2-typ_SF"/>
</dbReference>
<keyword evidence="2 5" id="KW-0689">Ribosomal protein</keyword>
<gene>
    <name evidence="5 7" type="primary">rpsI</name>
    <name evidence="7" type="ORF">GCM10007924_28560</name>
</gene>
<dbReference type="PROSITE" id="PS00360">
    <property type="entry name" value="RIBOSOMAL_S9"/>
    <property type="match status" value="1"/>
</dbReference>
<protein>
    <recommendedName>
        <fullName evidence="4 5">Small ribosomal subunit protein uS9</fullName>
    </recommendedName>
</protein>
<dbReference type="PANTHER" id="PTHR21569">
    <property type="entry name" value="RIBOSOMAL PROTEIN S9"/>
    <property type="match status" value="1"/>
</dbReference>
<keyword evidence="8" id="KW-1185">Reference proteome</keyword>
<dbReference type="Proteomes" id="UP001161409">
    <property type="component" value="Unassembled WGS sequence"/>
</dbReference>
<evidence type="ECO:0000256" key="5">
    <source>
        <dbReference type="HAMAP-Rule" id="MF_00532"/>
    </source>
</evidence>
<evidence type="ECO:0000313" key="8">
    <source>
        <dbReference type="Proteomes" id="UP001161409"/>
    </source>
</evidence>
<reference evidence="7" key="2">
    <citation type="submission" date="2023-01" db="EMBL/GenBank/DDBJ databases">
        <title>Draft genome sequence of Sneathiella chinensis strain NBRC 103408.</title>
        <authorList>
            <person name="Sun Q."/>
            <person name="Mori K."/>
        </authorList>
    </citation>
    <scope>NUCLEOTIDE SEQUENCE</scope>
    <source>
        <strain evidence="7">NBRC 103408</strain>
    </source>
</reference>
<dbReference type="InterPro" id="IPR014721">
    <property type="entry name" value="Ribsml_uS5_D2-typ_fold_subgr"/>
</dbReference>
<dbReference type="EMBL" id="BSNF01000008">
    <property type="protein sequence ID" value="GLQ07635.1"/>
    <property type="molecule type" value="Genomic_DNA"/>
</dbReference>
<dbReference type="SUPFAM" id="SSF54211">
    <property type="entry name" value="Ribosomal protein S5 domain 2-like"/>
    <property type="match status" value="1"/>
</dbReference>
<comment type="similarity">
    <text evidence="1 5 6">Belongs to the universal ribosomal protein uS9 family.</text>
</comment>
<dbReference type="GO" id="GO:0005840">
    <property type="term" value="C:ribosome"/>
    <property type="evidence" value="ECO:0007669"/>
    <property type="project" value="UniProtKB-KW"/>
</dbReference>
<dbReference type="InterPro" id="IPR023035">
    <property type="entry name" value="Ribosomal_uS9_bac/plastid"/>
</dbReference>
<dbReference type="InterPro" id="IPR020574">
    <property type="entry name" value="Ribosomal_uS9_CS"/>
</dbReference>
<comment type="caution">
    <text evidence="7">The sequence shown here is derived from an EMBL/GenBank/DDBJ whole genome shotgun (WGS) entry which is preliminary data.</text>
</comment>